<evidence type="ECO:0008006" key="4">
    <source>
        <dbReference type="Google" id="ProtNLM"/>
    </source>
</evidence>
<gene>
    <name evidence="2" type="ORF">H131_08883</name>
</gene>
<dbReference type="AlphaFoldDB" id="R7ZF97"/>
<accession>R7ZF97</accession>
<sequence length="134" mass="15187">MRILSMMIIGLLISLSSSYVLVTISIVSNNAVATGPELLEQIIIAAILGIVIGLLSLIFELERLLFTIQLALHFSAVTFCVFTAGYFGRWFEHSGIFYVFVSEVIIYFIVWCILYVLQKIDIKEINHAIQKRKE</sequence>
<evidence type="ECO:0000313" key="2">
    <source>
        <dbReference type="EMBL" id="EON72810.1"/>
    </source>
</evidence>
<reference evidence="2 3" key="1">
    <citation type="submission" date="2013-04" db="EMBL/GenBank/DDBJ databases">
        <title>Draft genome of the heavy metal tolerant bacterium Lysinibacillus sphaericus strain OT4b.31.</title>
        <authorList>
            <person name="Pena-Montenegro T.D."/>
            <person name="Dussan J."/>
        </authorList>
    </citation>
    <scope>NUCLEOTIDE SEQUENCE [LARGE SCALE GENOMIC DNA]</scope>
    <source>
        <strain evidence="2 3">OT4b.31</strain>
    </source>
</reference>
<keyword evidence="1" id="KW-0472">Membrane</keyword>
<dbReference type="HOGENOM" id="CLU_153054_0_0_9"/>
<protein>
    <recommendedName>
        <fullName evidence="4">DUF3021 domain-containing protein</fullName>
    </recommendedName>
</protein>
<organism evidence="2 3">
    <name type="scientific">Lysinibacillus sphaericus OT4b.31</name>
    <dbReference type="NCBI Taxonomy" id="1285586"/>
    <lineage>
        <taxon>Bacteria</taxon>
        <taxon>Bacillati</taxon>
        <taxon>Bacillota</taxon>
        <taxon>Bacilli</taxon>
        <taxon>Bacillales</taxon>
        <taxon>Bacillaceae</taxon>
        <taxon>Lysinibacillus</taxon>
    </lineage>
</organism>
<evidence type="ECO:0000256" key="1">
    <source>
        <dbReference type="SAM" id="Phobius"/>
    </source>
</evidence>
<feature type="transmembrane region" description="Helical" evidence="1">
    <location>
        <begin position="96"/>
        <end position="117"/>
    </location>
</feature>
<dbReference type="OrthoDB" id="2739886at2"/>
<proteinExistence type="predicted"/>
<dbReference type="RefSeq" id="WP_010858730.1">
    <property type="nucleotide sequence ID" value="NZ_KB933398.1"/>
</dbReference>
<dbReference type="Proteomes" id="UP000013911">
    <property type="component" value="Unassembled WGS sequence"/>
</dbReference>
<feature type="transmembrane region" description="Helical" evidence="1">
    <location>
        <begin position="71"/>
        <end position="90"/>
    </location>
</feature>
<keyword evidence="1" id="KW-1133">Transmembrane helix</keyword>
<keyword evidence="1" id="KW-0812">Transmembrane</keyword>
<dbReference type="Pfam" id="PF11457">
    <property type="entry name" value="DUF3021"/>
    <property type="match status" value="1"/>
</dbReference>
<dbReference type="EMBL" id="AQPX01000015">
    <property type="protein sequence ID" value="EON72810.1"/>
    <property type="molecule type" value="Genomic_DNA"/>
</dbReference>
<dbReference type="PATRIC" id="fig|1285586.5.peg.1801"/>
<feature type="transmembrane region" description="Helical" evidence="1">
    <location>
        <begin position="42"/>
        <end position="59"/>
    </location>
</feature>
<comment type="caution">
    <text evidence="2">The sequence shown here is derived from an EMBL/GenBank/DDBJ whole genome shotgun (WGS) entry which is preliminary data.</text>
</comment>
<evidence type="ECO:0000313" key="3">
    <source>
        <dbReference type="Proteomes" id="UP000013911"/>
    </source>
</evidence>
<dbReference type="eggNOG" id="ENOG5033KJE">
    <property type="taxonomic scope" value="Bacteria"/>
</dbReference>
<dbReference type="InterPro" id="IPR021560">
    <property type="entry name" value="DUF3021"/>
</dbReference>
<name>R7ZF97_LYSSH</name>